<accession>A0A369JHC0</accession>
<feature type="region of interest" description="Disordered" evidence="1">
    <location>
        <begin position="254"/>
        <end position="274"/>
    </location>
</feature>
<dbReference type="EMBL" id="LUEZ02000106">
    <property type="protein sequence ID" value="RDB18226.1"/>
    <property type="molecule type" value="Genomic_DNA"/>
</dbReference>
<comment type="caution">
    <text evidence="3">The sequence shown here is derived from an EMBL/GenBank/DDBJ whole genome shotgun (WGS) entry which is preliminary data.</text>
</comment>
<gene>
    <name evidence="3" type="ORF">Hypma_000466</name>
</gene>
<feature type="compositionally biased region" description="Acidic residues" evidence="1">
    <location>
        <begin position="44"/>
        <end position="67"/>
    </location>
</feature>
<dbReference type="OrthoDB" id="3063271at2759"/>
<dbReference type="Proteomes" id="UP000076154">
    <property type="component" value="Unassembled WGS sequence"/>
</dbReference>
<dbReference type="Pfam" id="PF26609">
    <property type="entry name" value="DUF8191"/>
    <property type="match status" value="1"/>
</dbReference>
<evidence type="ECO:0000313" key="4">
    <source>
        <dbReference type="Proteomes" id="UP000076154"/>
    </source>
</evidence>
<feature type="compositionally biased region" description="Acidic residues" evidence="1">
    <location>
        <begin position="380"/>
        <end position="411"/>
    </location>
</feature>
<dbReference type="InParanoid" id="A0A369JHC0"/>
<feature type="region of interest" description="Disordered" evidence="1">
    <location>
        <begin position="372"/>
        <end position="428"/>
    </location>
</feature>
<dbReference type="AlphaFoldDB" id="A0A369JHC0"/>
<organism evidence="3 4">
    <name type="scientific">Hypsizygus marmoreus</name>
    <name type="common">White beech mushroom</name>
    <name type="synonym">Agaricus marmoreus</name>
    <dbReference type="NCBI Taxonomy" id="39966"/>
    <lineage>
        <taxon>Eukaryota</taxon>
        <taxon>Fungi</taxon>
        <taxon>Dikarya</taxon>
        <taxon>Basidiomycota</taxon>
        <taxon>Agaricomycotina</taxon>
        <taxon>Agaricomycetes</taxon>
        <taxon>Agaricomycetidae</taxon>
        <taxon>Agaricales</taxon>
        <taxon>Tricholomatineae</taxon>
        <taxon>Lyophyllaceae</taxon>
        <taxon>Hypsizygus</taxon>
    </lineage>
</organism>
<name>A0A369JHC0_HYPMA</name>
<keyword evidence="4" id="KW-1185">Reference proteome</keyword>
<evidence type="ECO:0000256" key="1">
    <source>
        <dbReference type="SAM" id="MobiDB-lite"/>
    </source>
</evidence>
<feature type="domain" description="DUF8191" evidence="2">
    <location>
        <begin position="150"/>
        <end position="239"/>
    </location>
</feature>
<proteinExistence type="predicted"/>
<evidence type="ECO:0000313" key="3">
    <source>
        <dbReference type="EMBL" id="RDB18226.1"/>
    </source>
</evidence>
<reference evidence="3" key="1">
    <citation type="submission" date="2018-04" db="EMBL/GenBank/DDBJ databases">
        <title>Whole genome sequencing of Hypsizygus marmoreus.</title>
        <authorList>
            <person name="Choi I.-G."/>
            <person name="Min B."/>
            <person name="Kim J.-G."/>
            <person name="Kim S."/>
            <person name="Oh Y.-L."/>
            <person name="Kong W.-S."/>
            <person name="Park H."/>
            <person name="Jeong J."/>
            <person name="Song E.-S."/>
        </authorList>
    </citation>
    <scope>NUCLEOTIDE SEQUENCE [LARGE SCALE GENOMIC DNA]</scope>
    <source>
        <strain evidence="3">51987-8</strain>
    </source>
</reference>
<sequence>METPQLRALRTELQARKAKRAADQEKIEKLEKKIRESAPSGTLGDDEEQEDEESGDEDNEVEANWDSDDNIYRCPDCQWEVIESMCQACAREFKWDDEQEDSFPSDSLEENAAIHEDRTSSCRSATPLDDIGPFRPLPAYSRREKEYEALLRRGATRLMIETFNLEYTFEKGIFAWADGELYNQFAGPKMRKGDFWKIQLGRRFNVDEDDLDGSIFIEGLLEDALLFPAKQAWETVEEYPGIWLTRLIPMQDVDDNDKGSDSDSASDSSMYDDKFDDDRACHDRALANPPPVDGPILLSPGYETSDEEEEALVKVEDGELQVIGSDGPEDIEMDTDSGWAIEANVPDQPWGSESEMTDVGDAVAEAEAAAAEVDLQAEPVGDDDVDTLDPDSDEADSDFDSNEDLSGDEDLSQQAAILMGYPQPVYLT</sequence>
<feature type="region of interest" description="Disordered" evidence="1">
    <location>
        <begin position="13"/>
        <end position="67"/>
    </location>
</feature>
<protein>
    <recommendedName>
        <fullName evidence="2">DUF8191 domain-containing protein</fullName>
    </recommendedName>
</protein>
<evidence type="ECO:0000259" key="2">
    <source>
        <dbReference type="Pfam" id="PF26609"/>
    </source>
</evidence>
<feature type="compositionally biased region" description="Basic and acidic residues" evidence="1">
    <location>
        <begin position="13"/>
        <end position="36"/>
    </location>
</feature>
<dbReference type="InterPro" id="IPR058504">
    <property type="entry name" value="DUF8191"/>
</dbReference>